<evidence type="ECO:0000256" key="1">
    <source>
        <dbReference type="SAM" id="MobiDB-lite"/>
    </source>
</evidence>
<keyword evidence="4" id="KW-1185">Reference proteome</keyword>
<feature type="region of interest" description="Disordered" evidence="1">
    <location>
        <begin position="67"/>
        <end position="87"/>
    </location>
</feature>
<dbReference type="InterPro" id="IPR018289">
    <property type="entry name" value="MULE_transposase_dom"/>
</dbReference>
<gene>
    <name evidence="3" type="ORF">PR003_g27760</name>
</gene>
<dbReference type="Proteomes" id="UP000434957">
    <property type="component" value="Unassembled WGS sequence"/>
</dbReference>
<feature type="domain" description="MULE transposase" evidence="2">
    <location>
        <begin position="248"/>
        <end position="343"/>
    </location>
</feature>
<evidence type="ECO:0000259" key="2">
    <source>
        <dbReference type="Pfam" id="PF10551"/>
    </source>
</evidence>
<dbReference type="AlphaFoldDB" id="A0A6A4BZA6"/>
<dbReference type="PANTHER" id="PTHR47718">
    <property type="entry name" value="OS01G0519700 PROTEIN"/>
    <property type="match status" value="1"/>
</dbReference>
<dbReference type="Pfam" id="PF10551">
    <property type="entry name" value="MULE"/>
    <property type="match status" value="1"/>
</dbReference>
<accession>A0A6A4BZA6</accession>
<name>A0A6A4BZA6_9STRA</name>
<protein>
    <recommendedName>
        <fullName evidence="2">MULE transposase domain-containing protein</fullName>
    </recommendedName>
</protein>
<sequence length="412" mass="46812">MEGGSSTSQFHIEAPPQEEYPSEQAAEAAIHCWTRAHKFNVSRQKVERNDDGEIRYRLFACDQSGKPKNTRKIAEADRKRPMRRTKRSGCPMRISIVAVDPLNPAGAWRVAHTRDGSYAHNHPVSDDIRIHVAHRQREARRLRATEATNTDIVDLQVMAGVSSSRIYATMLLSDENTLAIPKDIANAKAARRSKLLANKTSNEALFDMLRDKGFHFSFDIDPESNRLFYLMWAHPATTKLAREFMDLLIVDCTYKTNRYGMPLLNAIILTGLNTILPFAQVWLPGEAEPDYVWAFNKLKELMQEQSVPMPRVVFTDRDLACTNATESVFPESDKMLCHWHIRRNVLAQAKKKFGLVHTHNAAAGRKKTNNLDTDIFMAKFDATVNSKTEREFDERSFGLRAMNAGMGKYLDA</sequence>
<comment type="caution">
    <text evidence="3">The sequence shown here is derived from an EMBL/GenBank/DDBJ whole genome shotgun (WGS) entry which is preliminary data.</text>
</comment>
<feature type="region of interest" description="Disordered" evidence="1">
    <location>
        <begin position="1"/>
        <end position="24"/>
    </location>
</feature>
<feature type="compositionally biased region" description="Polar residues" evidence="1">
    <location>
        <begin position="1"/>
        <end position="10"/>
    </location>
</feature>
<evidence type="ECO:0000313" key="3">
    <source>
        <dbReference type="EMBL" id="KAE9281141.1"/>
    </source>
</evidence>
<reference evidence="3 4" key="1">
    <citation type="submission" date="2018-08" db="EMBL/GenBank/DDBJ databases">
        <title>Genomic investigation of the strawberry pathogen Phytophthora fragariae indicates pathogenicity is determined by transcriptional variation in three key races.</title>
        <authorList>
            <person name="Adams T.M."/>
            <person name="Armitage A.D."/>
            <person name="Sobczyk M.K."/>
            <person name="Bates H.J."/>
            <person name="Dunwell J.M."/>
            <person name="Nellist C.F."/>
            <person name="Harrison R.J."/>
        </authorList>
    </citation>
    <scope>NUCLEOTIDE SEQUENCE [LARGE SCALE GENOMIC DNA]</scope>
    <source>
        <strain evidence="3 4">SCRP333</strain>
    </source>
</reference>
<organism evidence="3 4">
    <name type="scientific">Phytophthora rubi</name>
    <dbReference type="NCBI Taxonomy" id="129364"/>
    <lineage>
        <taxon>Eukaryota</taxon>
        <taxon>Sar</taxon>
        <taxon>Stramenopiles</taxon>
        <taxon>Oomycota</taxon>
        <taxon>Peronosporomycetes</taxon>
        <taxon>Peronosporales</taxon>
        <taxon>Peronosporaceae</taxon>
        <taxon>Phytophthora</taxon>
    </lineage>
</organism>
<dbReference type="PANTHER" id="PTHR47718:SF3">
    <property type="entry name" value="PROTEIN FAR1-RELATED SEQUENCE 5-LIKE"/>
    <property type="match status" value="1"/>
</dbReference>
<evidence type="ECO:0000313" key="4">
    <source>
        <dbReference type="Proteomes" id="UP000434957"/>
    </source>
</evidence>
<proteinExistence type="predicted"/>
<dbReference type="EMBL" id="QXFT01003979">
    <property type="protein sequence ID" value="KAE9281141.1"/>
    <property type="molecule type" value="Genomic_DNA"/>
</dbReference>